<evidence type="ECO:0000313" key="2">
    <source>
        <dbReference type="EMBL" id="ANZ73833.1"/>
    </source>
</evidence>
<sequence>MAKRLTVGKGEDPYNEPIPDNELKFYQRKGAKRKRPIPKFLSKHDQKVLKQVRNKAYCLDLVFNLCGFRFGWSAIVQLVPVIGDVISLMLGLRLIKAAQKIEGGLPQVLVSQMFMNTIFDFAIGLIPFVGDIINIAYKANSRNFMILEKHLTKGHRKEFEDLVKLREEEPPV</sequence>
<proteinExistence type="predicted"/>
<dbReference type="PANTHER" id="PTHR35519">
    <property type="entry name" value="MEMBRANE PROTEINS"/>
    <property type="match status" value="1"/>
</dbReference>
<keyword evidence="3" id="KW-1185">Reference proteome</keyword>
<keyword evidence="1" id="KW-1133">Transmembrane helix</keyword>
<accession>A0A1B2J769</accession>
<dbReference type="PANTHER" id="PTHR35519:SF2">
    <property type="entry name" value="PH DOMAIN PROTEIN"/>
    <property type="match status" value="1"/>
</dbReference>
<reference evidence="2 3" key="1">
    <citation type="submission" date="2016-02" db="EMBL/GenBank/DDBJ databases">
        <title>Comparative genomic and transcriptomic foundation for Pichia pastoris.</title>
        <authorList>
            <person name="Love K.R."/>
            <person name="Shah K.A."/>
            <person name="Whittaker C.A."/>
            <person name="Wu J."/>
            <person name="Bartlett M.C."/>
            <person name="Ma D."/>
            <person name="Leeson R.L."/>
            <person name="Priest M."/>
            <person name="Young S.K."/>
            <person name="Love J.C."/>
        </authorList>
    </citation>
    <scope>NUCLEOTIDE SEQUENCE [LARGE SCALE GENOMIC DNA]</scope>
    <source>
        <strain evidence="2 3">ATCC 28485</strain>
    </source>
</reference>
<dbReference type="InterPro" id="IPR025187">
    <property type="entry name" value="DUF4112"/>
</dbReference>
<dbReference type="OrthoDB" id="2103474at2759"/>
<evidence type="ECO:0000313" key="3">
    <source>
        <dbReference type="Proteomes" id="UP000094565"/>
    </source>
</evidence>
<dbReference type="Pfam" id="PF13430">
    <property type="entry name" value="DUF4112"/>
    <property type="match status" value="1"/>
</dbReference>
<evidence type="ECO:0000256" key="1">
    <source>
        <dbReference type="SAM" id="Phobius"/>
    </source>
</evidence>
<feature type="transmembrane region" description="Helical" evidence="1">
    <location>
        <begin position="70"/>
        <end position="92"/>
    </location>
</feature>
<feature type="transmembrane region" description="Helical" evidence="1">
    <location>
        <begin position="113"/>
        <end position="137"/>
    </location>
</feature>
<gene>
    <name evidence="2" type="ORF">ATY40_BA7500359</name>
</gene>
<organism evidence="2 3">
    <name type="scientific">Komagataella pastoris</name>
    <name type="common">Yeast</name>
    <name type="synonym">Pichia pastoris</name>
    <dbReference type="NCBI Taxonomy" id="4922"/>
    <lineage>
        <taxon>Eukaryota</taxon>
        <taxon>Fungi</taxon>
        <taxon>Dikarya</taxon>
        <taxon>Ascomycota</taxon>
        <taxon>Saccharomycotina</taxon>
        <taxon>Pichiomycetes</taxon>
        <taxon>Pichiales</taxon>
        <taxon>Pichiaceae</taxon>
        <taxon>Komagataella</taxon>
    </lineage>
</organism>
<dbReference type="Proteomes" id="UP000094565">
    <property type="component" value="Chromosome 1"/>
</dbReference>
<dbReference type="AlphaFoldDB" id="A0A1B2J769"/>
<keyword evidence="1" id="KW-0472">Membrane</keyword>
<name>A0A1B2J769_PICPA</name>
<keyword evidence="1" id="KW-0812">Transmembrane</keyword>
<dbReference type="EMBL" id="CP014584">
    <property type="protein sequence ID" value="ANZ73833.1"/>
    <property type="molecule type" value="Genomic_DNA"/>
</dbReference>
<protein>
    <submittedName>
        <fullName evidence="2">BA75_00359T0</fullName>
    </submittedName>
</protein>